<feature type="domain" description="FtsX extracellular" evidence="3">
    <location>
        <begin position="52"/>
        <end position="141"/>
    </location>
</feature>
<dbReference type="EMBL" id="CP121689">
    <property type="protein sequence ID" value="WZL76474.1"/>
    <property type="molecule type" value="Genomic_DNA"/>
</dbReference>
<dbReference type="PANTHER" id="PTHR47755:SF1">
    <property type="entry name" value="CELL DIVISION PROTEIN FTSX"/>
    <property type="match status" value="1"/>
</dbReference>
<name>A0ABZ2YF31_9BACT</name>
<dbReference type="PIRSF" id="PIRSF003097">
    <property type="entry name" value="FtsX"/>
    <property type="match status" value="1"/>
</dbReference>
<keyword evidence="2" id="KW-0812">Transmembrane</keyword>
<keyword evidence="1" id="KW-1003">Cell membrane</keyword>
<dbReference type="Proteomes" id="UP001461341">
    <property type="component" value="Chromosome"/>
</dbReference>
<evidence type="ECO:0000313" key="5">
    <source>
        <dbReference type="Proteomes" id="UP001461341"/>
    </source>
</evidence>
<dbReference type="InterPro" id="IPR040690">
    <property type="entry name" value="FtsX_ECD"/>
</dbReference>
<evidence type="ECO:0000256" key="1">
    <source>
        <dbReference type="PIRNR" id="PIRNR003097"/>
    </source>
</evidence>
<dbReference type="Gene3D" id="3.30.70.3040">
    <property type="match status" value="1"/>
</dbReference>
<evidence type="ECO:0000259" key="3">
    <source>
        <dbReference type="Pfam" id="PF18075"/>
    </source>
</evidence>
<dbReference type="InterPro" id="IPR004513">
    <property type="entry name" value="FtsX"/>
</dbReference>
<evidence type="ECO:0000313" key="4">
    <source>
        <dbReference type="EMBL" id="WZL76474.1"/>
    </source>
</evidence>
<dbReference type="Pfam" id="PF18075">
    <property type="entry name" value="FtsX_ECD"/>
    <property type="match status" value="1"/>
</dbReference>
<dbReference type="RefSeq" id="WP_369018639.1">
    <property type="nucleotide sequence ID" value="NZ_CP121689.1"/>
</dbReference>
<proteinExistence type="inferred from homology"/>
<keyword evidence="1" id="KW-0132">Cell division</keyword>
<dbReference type="PANTHER" id="PTHR47755">
    <property type="entry name" value="CELL DIVISION PROTEIN FTSX"/>
    <property type="match status" value="1"/>
</dbReference>
<evidence type="ECO:0000256" key="2">
    <source>
        <dbReference type="SAM" id="Phobius"/>
    </source>
</evidence>
<reference evidence="4 5" key="1">
    <citation type="submission" date="2023-03" db="EMBL/GenBank/DDBJ databases">
        <title>Novel Species.</title>
        <authorList>
            <person name="Ma S."/>
        </authorList>
    </citation>
    <scope>NUCLEOTIDE SEQUENCE [LARGE SCALE GENOMIC DNA]</scope>
    <source>
        <strain evidence="4 5">B11</strain>
    </source>
</reference>
<accession>A0ABZ2YF31</accession>
<feature type="transmembrane region" description="Helical" evidence="2">
    <location>
        <begin position="12"/>
        <end position="39"/>
    </location>
</feature>
<gene>
    <name evidence="4" type="ORF">QBE54_01705</name>
</gene>
<organism evidence="4 5">
    <name type="scientific">Thermatribacter velox</name>
    <dbReference type="NCBI Taxonomy" id="3039681"/>
    <lineage>
        <taxon>Bacteria</taxon>
        <taxon>Pseudomonadati</taxon>
        <taxon>Atribacterota</taxon>
        <taxon>Atribacteria</taxon>
        <taxon>Atribacterales</taxon>
        <taxon>Thermatribacteraceae</taxon>
        <taxon>Thermatribacter</taxon>
    </lineage>
</organism>
<keyword evidence="1" id="KW-0131">Cell cycle</keyword>
<keyword evidence="5" id="KW-1185">Reference proteome</keyword>
<feature type="transmembrane region" description="Helical" evidence="2">
    <location>
        <begin position="154"/>
        <end position="187"/>
    </location>
</feature>
<keyword evidence="1 2" id="KW-0472">Membrane</keyword>
<sequence>MSKKSGVARRRWLQLNLAWVGVFLVQFLFNFFLVGIFGLQQLQESWVQSLLIKAYFKPEIKQEEVEKWLTKIKSFPQVRKVVLVTPQEAEKRFLESLGLTREDLSLQDNPFPPALEITCNNLEEIAPLAEYLGGLEVFDEVLSGASQARNFLSFYYILLVTGGGLGVLMLIFATLMVSNAVSGALWLRREEVELWHRVGASLKFIRRPFFWFGFAGSLIGSAFALGVSLIFWRAFLRFLADFLPFLPLLQFVDVMIILIVGDVLFGLLVGLSGSWFGFRKGLKGVGY</sequence>
<feature type="transmembrane region" description="Helical" evidence="2">
    <location>
        <begin position="208"/>
        <end position="235"/>
    </location>
</feature>
<comment type="similarity">
    <text evidence="1">Belongs to the ABC-4 integral membrane protein family. FtsX subfamily.</text>
</comment>
<feature type="transmembrane region" description="Helical" evidence="2">
    <location>
        <begin position="255"/>
        <end position="278"/>
    </location>
</feature>
<keyword evidence="2" id="KW-1133">Transmembrane helix</keyword>
<protein>
    <recommendedName>
        <fullName evidence="1">Cell division protein FtsX</fullName>
    </recommendedName>
</protein>